<keyword evidence="8" id="KW-1185">Reference proteome</keyword>
<proteinExistence type="predicted"/>
<keyword evidence="3 5" id="KW-1133">Transmembrane helix</keyword>
<reference evidence="7" key="1">
    <citation type="submission" date="2020-02" db="EMBL/GenBank/DDBJ databases">
        <authorList>
            <person name="Scholz U."/>
            <person name="Mascher M."/>
            <person name="Fiebig A."/>
        </authorList>
    </citation>
    <scope>NUCLEOTIDE SEQUENCE</scope>
</reference>
<evidence type="ECO:0000256" key="1">
    <source>
        <dbReference type="ARBA" id="ARBA00004167"/>
    </source>
</evidence>
<evidence type="ECO:0000256" key="5">
    <source>
        <dbReference type="SAM" id="Phobius"/>
    </source>
</evidence>
<evidence type="ECO:0000313" key="7">
    <source>
        <dbReference type="EMBL" id="CAA7408778.1"/>
    </source>
</evidence>
<dbReference type="GO" id="GO:0098542">
    <property type="term" value="P:defense response to other organism"/>
    <property type="evidence" value="ECO:0007669"/>
    <property type="project" value="InterPro"/>
</dbReference>
<dbReference type="Gene3D" id="2.60.40.1820">
    <property type="match status" value="1"/>
</dbReference>
<dbReference type="SUPFAM" id="SSF117070">
    <property type="entry name" value="LEA14-like"/>
    <property type="match status" value="1"/>
</dbReference>
<dbReference type="OrthoDB" id="777167at2759"/>
<dbReference type="PANTHER" id="PTHR31234">
    <property type="entry name" value="LATE EMBRYOGENESIS ABUNDANT (LEA) HYDROXYPROLINE-RICH GLYCOPROTEIN FAMILY"/>
    <property type="match status" value="1"/>
</dbReference>
<feature type="transmembrane region" description="Helical" evidence="5">
    <location>
        <begin position="58"/>
        <end position="89"/>
    </location>
</feature>
<accession>A0A7I8LHK2</accession>
<dbReference type="InterPro" id="IPR004864">
    <property type="entry name" value="LEA_2"/>
</dbReference>
<dbReference type="InterPro" id="IPR044839">
    <property type="entry name" value="NDR1-like"/>
</dbReference>
<gene>
    <name evidence="7" type="ORF">SI8410_15019456</name>
</gene>
<sequence>MAERIYPSAKHGGANGAAAGGAAAGPAFPAPKAQMYGSARPIYRPQQSKARRRGGRRCSLCCCCCWITLILLALIFMAAIAGGIFYVLYRPHRPSFSVSSISLSAFNVTTANALSSRLNVSLAARNPNKKLVFVYDSISVSVSTGGVGIGDGSFPSFVHEARNTTLLKTTVASAGQSLETSAASDLKKKSSLALEIRLETKAGVKLGGMKTKRVRIRVTCDGINVAVPKGKVSPTVSSPDASCNVELRIKIWKWYL</sequence>
<evidence type="ECO:0000256" key="2">
    <source>
        <dbReference type="ARBA" id="ARBA00022692"/>
    </source>
</evidence>
<keyword evidence="4 5" id="KW-0472">Membrane</keyword>
<comment type="subcellular location">
    <subcellularLocation>
        <location evidence="1">Membrane</location>
        <topology evidence="1">Single-pass membrane protein</topology>
    </subcellularLocation>
</comment>
<organism evidence="7 8">
    <name type="scientific">Spirodela intermedia</name>
    <name type="common">Intermediate duckweed</name>
    <dbReference type="NCBI Taxonomy" id="51605"/>
    <lineage>
        <taxon>Eukaryota</taxon>
        <taxon>Viridiplantae</taxon>
        <taxon>Streptophyta</taxon>
        <taxon>Embryophyta</taxon>
        <taxon>Tracheophyta</taxon>
        <taxon>Spermatophyta</taxon>
        <taxon>Magnoliopsida</taxon>
        <taxon>Liliopsida</taxon>
        <taxon>Araceae</taxon>
        <taxon>Lemnoideae</taxon>
        <taxon>Spirodela</taxon>
    </lineage>
</organism>
<dbReference type="PANTHER" id="PTHR31234:SF2">
    <property type="entry name" value="OS05G0199100 PROTEIN"/>
    <property type="match status" value="1"/>
</dbReference>
<dbReference type="GO" id="GO:0005886">
    <property type="term" value="C:plasma membrane"/>
    <property type="evidence" value="ECO:0007669"/>
    <property type="project" value="TreeGrafter"/>
</dbReference>
<evidence type="ECO:0000259" key="6">
    <source>
        <dbReference type="Pfam" id="PF03168"/>
    </source>
</evidence>
<protein>
    <recommendedName>
        <fullName evidence="6">Late embryogenesis abundant protein LEA-2 subgroup domain-containing protein</fullName>
    </recommendedName>
</protein>
<dbReference type="EMBL" id="LR746278">
    <property type="protein sequence ID" value="CAA7408778.1"/>
    <property type="molecule type" value="Genomic_DNA"/>
</dbReference>
<dbReference type="Pfam" id="PF03168">
    <property type="entry name" value="LEA_2"/>
    <property type="match status" value="1"/>
</dbReference>
<dbReference type="Proteomes" id="UP000663760">
    <property type="component" value="Chromosome 15"/>
</dbReference>
<feature type="domain" description="Late embryogenesis abundant protein LEA-2 subgroup" evidence="6">
    <location>
        <begin position="122"/>
        <end position="220"/>
    </location>
</feature>
<keyword evidence="2 5" id="KW-0812">Transmembrane</keyword>
<evidence type="ECO:0000256" key="4">
    <source>
        <dbReference type="ARBA" id="ARBA00023136"/>
    </source>
</evidence>
<evidence type="ECO:0000256" key="3">
    <source>
        <dbReference type="ARBA" id="ARBA00022989"/>
    </source>
</evidence>
<evidence type="ECO:0000313" key="8">
    <source>
        <dbReference type="Proteomes" id="UP000663760"/>
    </source>
</evidence>
<name>A0A7I8LHK2_SPIIN</name>
<dbReference type="AlphaFoldDB" id="A0A7I8LHK2"/>